<organism evidence="2 3">
    <name type="scientific">Alternaria dauci</name>
    <dbReference type="NCBI Taxonomy" id="48095"/>
    <lineage>
        <taxon>Eukaryota</taxon>
        <taxon>Fungi</taxon>
        <taxon>Dikarya</taxon>
        <taxon>Ascomycota</taxon>
        <taxon>Pezizomycotina</taxon>
        <taxon>Dothideomycetes</taxon>
        <taxon>Pleosporomycetidae</taxon>
        <taxon>Pleosporales</taxon>
        <taxon>Pleosporineae</taxon>
        <taxon>Pleosporaceae</taxon>
        <taxon>Alternaria</taxon>
        <taxon>Alternaria sect. Porri</taxon>
    </lineage>
</organism>
<dbReference type="GeneID" id="96083386"/>
<name>A0ABR3URD0_9PLEO</name>
<comment type="similarity">
    <text evidence="1">Belongs to the ornithine cyclodeaminase/mu-crystallin family.</text>
</comment>
<evidence type="ECO:0008006" key="4">
    <source>
        <dbReference type="Google" id="ProtNLM"/>
    </source>
</evidence>
<dbReference type="InterPro" id="IPR023401">
    <property type="entry name" value="ODC_N"/>
</dbReference>
<dbReference type="RefSeq" id="XP_069309611.1">
    <property type="nucleotide sequence ID" value="XM_069449876.1"/>
</dbReference>
<reference evidence="2 3" key="1">
    <citation type="submission" date="2024-09" db="EMBL/GenBank/DDBJ databases">
        <title>T2T genomes of carrot and Alternaria dauci and their utility for understanding host-pathogen interaction during carrot leaf blight disease.</title>
        <authorList>
            <person name="Liu W."/>
            <person name="Xu S."/>
            <person name="Ou C."/>
            <person name="Liu X."/>
            <person name="Zhuang F."/>
            <person name="Deng X.W."/>
        </authorList>
    </citation>
    <scope>NUCLEOTIDE SEQUENCE [LARGE SCALE GENOMIC DNA]</scope>
    <source>
        <strain evidence="2 3">A2016</strain>
    </source>
</reference>
<dbReference type="PANTHER" id="PTHR13812:SF19">
    <property type="entry name" value="KETIMINE REDUCTASE MU-CRYSTALLIN"/>
    <property type="match status" value="1"/>
</dbReference>
<dbReference type="InterPro" id="IPR003462">
    <property type="entry name" value="ODC_Mu_crystall"/>
</dbReference>
<dbReference type="Gene3D" id="3.30.1780.10">
    <property type="entry name" value="ornithine cyclodeaminase, domain 1"/>
    <property type="match status" value="1"/>
</dbReference>
<protein>
    <recommendedName>
        <fullName evidence="4">Ornithine cyclodeaminase</fullName>
    </recommendedName>
</protein>
<sequence length="361" mass="38980">MTFIVLSDADVQNLLHNISQSDVQELASALNQALTHYSCNDELPYQPHRANVTRPNGQVSLFMPATTPSSIGVKIVGVAPSQTPPPGEKPKPALRSVLTICDELGQAVGVLNAAELTAFRTALGSMLLYRYRKKTEKIVVFGAGKQAEWHIRLAVLLKGEDIRKITVVNRSSARAQDLVDSLIQSRVGPHIKMEIFEGKEVGLEDLITEADVMFCTTPSTSPLFPASYLVSDSGLGKSRFISAIGSYRLDMQEIDPGLLKHIANPSGPFASQVHRGSITVDSIKGCMDEAGELVAAGLKPEQMLEAGRVDELRKDEGVQKWLEEGFVVYKSVGVGIMDIAIGKALMDLAATKGVGVHLDSF</sequence>
<evidence type="ECO:0000313" key="2">
    <source>
        <dbReference type="EMBL" id="KAL1799027.1"/>
    </source>
</evidence>
<comment type="caution">
    <text evidence="2">The sequence shown here is derived from an EMBL/GenBank/DDBJ whole genome shotgun (WGS) entry which is preliminary data.</text>
</comment>
<proteinExistence type="inferred from homology"/>
<dbReference type="InterPro" id="IPR036291">
    <property type="entry name" value="NAD(P)-bd_dom_sf"/>
</dbReference>
<dbReference type="Gene3D" id="3.40.50.720">
    <property type="entry name" value="NAD(P)-binding Rossmann-like Domain"/>
    <property type="match status" value="1"/>
</dbReference>
<evidence type="ECO:0000313" key="3">
    <source>
        <dbReference type="Proteomes" id="UP001578633"/>
    </source>
</evidence>
<dbReference type="Pfam" id="PF02423">
    <property type="entry name" value="OCD_Mu_crystall"/>
    <property type="match status" value="1"/>
</dbReference>
<dbReference type="EMBL" id="JBHGVX010000002">
    <property type="protein sequence ID" value="KAL1799027.1"/>
    <property type="molecule type" value="Genomic_DNA"/>
</dbReference>
<dbReference type="SUPFAM" id="SSF51735">
    <property type="entry name" value="NAD(P)-binding Rossmann-fold domains"/>
    <property type="match status" value="1"/>
</dbReference>
<gene>
    <name evidence="2" type="ORF">ACET3X_003064</name>
</gene>
<dbReference type="PANTHER" id="PTHR13812">
    <property type="entry name" value="KETIMINE REDUCTASE MU-CRYSTALLIN"/>
    <property type="match status" value="1"/>
</dbReference>
<dbReference type="Proteomes" id="UP001578633">
    <property type="component" value="Chromosome 2"/>
</dbReference>
<keyword evidence="3" id="KW-1185">Reference proteome</keyword>
<accession>A0ABR3URD0</accession>
<evidence type="ECO:0000256" key="1">
    <source>
        <dbReference type="ARBA" id="ARBA00008903"/>
    </source>
</evidence>